<dbReference type="EMBL" id="CP126114">
    <property type="protein sequence ID" value="WHY87001.1"/>
    <property type="molecule type" value="Genomic_DNA"/>
</dbReference>
<dbReference type="AlphaFoldDB" id="A0AA95MNI8"/>
<protein>
    <submittedName>
        <fullName evidence="1">Uncharacterized protein</fullName>
    </submittedName>
</protein>
<accession>A0AA95MNI8</accession>
<dbReference type="Proteomes" id="UP001178288">
    <property type="component" value="Chromosome"/>
</dbReference>
<evidence type="ECO:0000313" key="1">
    <source>
        <dbReference type="EMBL" id="WHY87001.1"/>
    </source>
</evidence>
<dbReference type="RefSeq" id="WP_066082798.1">
    <property type="nucleotide sequence ID" value="NZ_CP126114.1"/>
</dbReference>
<gene>
    <name evidence="1" type="ORF">QNH39_03820</name>
</gene>
<organism evidence="1 2">
    <name type="scientific">Neobacillus novalis</name>
    <dbReference type="NCBI Taxonomy" id="220687"/>
    <lineage>
        <taxon>Bacteria</taxon>
        <taxon>Bacillati</taxon>
        <taxon>Bacillota</taxon>
        <taxon>Bacilli</taxon>
        <taxon>Bacillales</taxon>
        <taxon>Bacillaceae</taxon>
        <taxon>Neobacillus</taxon>
    </lineage>
</organism>
<keyword evidence="2" id="KW-1185">Reference proteome</keyword>
<evidence type="ECO:0000313" key="2">
    <source>
        <dbReference type="Proteomes" id="UP001178288"/>
    </source>
</evidence>
<proteinExistence type="predicted"/>
<reference evidence="1" key="1">
    <citation type="submission" date="2023-05" db="EMBL/GenBank/DDBJ databases">
        <title>Comparative genomics of Bacillaceae isolates and their secondary metabolite potential.</title>
        <authorList>
            <person name="Song L."/>
            <person name="Nielsen L.J."/>
            <person name="Mohite O."/>
            <person name="Xu X."/>
            <person name="Weber T."/>
            <person name="Kovacs A.T."/>
        </authorList>
    </citation>
    <scope>NUCLEOTIDE SEQUENCE</scope>
    <source>
        <strain evidence="1">XLM17</strain>
    </source>
</reference>
<name>A0AA95MNI8_9BACI</name>
<dbReference type="KEGG" id="nnv:QNH39_03820"/>
<sequence>MLISDFIVELLSSLLQSIIPTSKSKLEKNIDHLMGEEWFSQLNNDYRYNYIIWHNKKVKRFLSKPENVKILKSNEDEKEKFIRLVIQEHEKFVKLY</sequence>